<evidence type="ECO:0000256" key="1">
    <source>
        <dbReference type="SAM" id="MobiDB-lite"/>
    </source>
</evidence>
<evidence type="ECO:0000313" key="2">
    <source>
        <dbReference type="EMBL" id="KZO92581.1"/>
    </source>
</evidence>
<feature type="region of interest" description="Disordered" evidence="1">
    <location>
        <begin position="302"/>
        <end position="409"/>
    </location>
</feature>
<proteinExistence type="predicted"/>
<organism evidence="2 3">
    <name type="scientific">Calocera viscosa (strain TUFC12733)</name>
    <dbReference type="NCBI Taxonomy" id="1330018"/>
    <lineage>
        <taxon>Eukaryota</taxon>
        <taxon>Fungi</taxon>
        <taxon>Dikarya</taxon>
        <taxon>Basidiomycota</taxon>
        <taxon>Agaricomycotina</taxon>
        <taxon>Dacrymycetes</taxon>
        <taxon>Dacrymycetales</taxon>
        <taxon>Dacrymycetaceae</taxon>
        <taxon>Calocera</taxon>
    </lineage>
</organism>
<feature type="region of interest" description="Disordered" evidence="1">
    <location>
        <begin position="43"/>
        <end position="113"/>
    </location>
</feature>
<accession>A0A167IEY1</accession>
<feature type="compositionally biased region" description="Polar residues" evidence="1">
    <location>
        <begin position="302"/>
        <end position="314"/>
    </location>
</feature>
<sequence length="409" mass="43516">MAEWLADKVFCEPEHRVGADEFGLWVLDLGGMVDEASVRLLRKARSKQRKDSVRKSKSRAMRSRDAAVGRDAEDGAEGKERGSPPSSREPSIMKRRKRGARSNKSKNSAANSAASLPLPAAAAAMASVAVQAQTQAQVVRDPEAAQLAEHASAVEALAREASMVNGSISTARSGSRTPSLIPSADEPVPPLPLPMSMPMPTTMPLPMATPVSTAATLRARPSVEDEIWLRGRQPTQAALVLPIRAPIGPSAGASWRAHHSPLNPNPQPNPAYASSVSSFAPSTVSTYNTRLSNGSMRSLSTVATTMSDPTSVKSRWSGLKDPSMRSAGSAGSADFSNPNGLGGKELLREMPASPLGKGARVPRTNVKRIEGLPPEIDDLRTPFKTPTPAQRIVHNESKCVDAARPERFH</sequence>
<dbReference type="AlphaFoldDB" id="A0A167IEY1"/>
<feature type="region of interest" description="Disordered" evidence="1">
    <location>
        <begin position="168"/>
        <end position="188"/>
    </location>
</feature>
<gene>
    <name evidence="2" type="ORF">CALVIDRAFT_303454</name>
</gene>
<feature type="compositionally biased region" description="Basic residues" evidence="1">
    <location>
        <begin position="93"/>
        <end position="104"/>
    </location>
</feature>
<dbReference type="EMBL" id="KV417309">
    <property type="protein sequence ID" value="KZO92581.1"/>
    <property type="molecule type" value="Genomic_DNA"/>
</dbReference>
<feature type="compositionally biased region" description="Basic and acidic residues" evidence="1">
    <location>
        <begin position="393"/>
        <end position="409"/>
    </location>
</feature>
<feature type="compositionally biased region" description="Polar residues" evidence="1">
    <location>
        <begin position="168"/>
        <end position="180"/>
    </location>
</feature>
<dbReference type="Proteomes" id="UP000076738">
    <property type="component" value="Unassembled WGS sequence"/>
</dbReference>
<dbReference type="STRING" id="1330018.A0A167IEY1"/>
<feature type="compositionally biased region" description="Basic and acidic residues" evidence="1">
    <location>
        <begin position="62"/>
        <end position="82"/>
    </location>
</feature>
<keyword evidence="3" id="KW-1185">Reference proteome</keyword>
<protein>
    <submittedName>
        <fullName evidence="2">Uncharacterized protein</fullName>
    </submittedName>
</protein>
<reference evidence="2 3" key="1">
    <citation type="journal article" date="2016" name="Mol. Biol. Evol.">
        <title>Comparative Genomics of Early-Diverging Mushroom-Forming Fungi Provides Insights into the Origins of Lignocellulose Decay Capabilities.</title>
        <authorList>
            <person name="Nagy L.G."/>
            <person name="Riley R."/>
            <person name="Tritt A."/>
            <person name="Adam C."/>
            <person name="Daum C."/>
            <person name="Floudas D."/>
            <person name="Sun H."/>
            <person name="Yadav J.S."/>
            <person name="Pangilinan J."/>
            <person name="Larsson K.H."/>
            <person name="Matsuura K."/>
            <person name="Barry K."/>
            <person name="Labutti K."/>
            <person name="Kuo R."/>
            <person name="Ohm R.A."/>
            <person name="Bhattacharya S.S."/>
            <person name="Shirouzu T."/>
            <person name="Yoshinaga Y."/>
            <person name="Martin F.M."/>
            <person name="Grigoriev I.V."/>
            <person name="Hibbett D.S."/>
        </authorList>
    </citation>
    <scope>NUCLEOTIDE SEQUENCE [LARGE SCALE GENOMIC DNA]</scope>
    <source>
        <strain evidence="2 3">TUFC12733</strain>
    </source>
</reference>
<name>A0A167IEY1_CALVF</name>
<evidence type="ECO:0000313" key="3">
    <source>
        <dbReference type="Proteomes" id="UP000076738"/>
    </source>
</evidence>